<dbReference type="RefSeq" id="WP_381340857.1">
    <property type="nucleotide sequence ID" value="NZ_JBHMCY010000002.1"/>
</dbReference>
<protein>
    <submittedName>
        <fullName evidence="3">Glycerophosphodiester phosphodiesterase</fullName>
    </submittedName>
</protein>
<dbReference type="Gene3D" id="3.20.20.190">
    <property type="entry name" value="Phosphatidylinositol (PI) phosphodiesterase"/>
    <property type="match status" value="1"/>
</dbReference>
<gene>
    <name evidence="3" type="ORF">ACFF45_01680</name>
</gene>
<feature type="signal peptide" evidence="1">
    <location>
        <begin position="1"/>
        <end position="28"/>
    </location>
</feature>
<keyword evidence="1" id="KW-0732">Signal</keyword>
<evidence type="ECO:0000256" key="1">
    <source>
        <dbReference type="SAM" id="SignalP"/>
    </source>
</evidence>
<evidence type="ECO:0000313" key="4">
    <source>
        <dbReference type="Proteomes" id="UP001589709"/>
    </source>
</evidence>
<dbReference type="EMBL" id="JBHMCY010000002">
    <property type="protein sequence ID" value="MFB9461472.1"/>
    <property type="molecule type" value="Genomic_DNA"/>
</dbReference>
<organism evidence="3 4">
    <name type="scientific">Streptomyces cinereospinus</name>
    <dbReference type="NCBI Taxonomy" id="285561"/>
    <lineage>
        <taxon>Bacteria</taxon>
        <taxon>Bacillati</taxon>
        <taxon>Actinomycetota</taxon>
        <taxon>Actinomycetes</taxon>
        <taxon>Kitasatosporales</taxon>
        <taxon>Streptomycetaceae</taxon>
        <taxon>Streptomyces</taxon>
    </lineage>
</organism>
<dbReference type="Proteomes" id="UP001589709">
    <property type="component" value="Unassembled WGS sequence"/>
</dbReference>
<comment type="caution">
    <text evidence="3">The sequence shown here is derived from an EMBL/GenBank/DDBJ whole genome shotgun (WGS) entry which is preliminary data.</text>
</comment>
<sequence>MHARAAAATTTALLGGVALLFPVSDAGADAGAERPPSVFAHRGASAYAPENTLAAVDKAAELGVQWVENDVQRTKDGELVVIHDDSLRRTTDVERVFPGRSPWKVGDFTAAEIARLDAGSWFGAAYAGARVPTVAEYLRRVEHHHQRLLLEIKQPELYPGIEGQTLDVLGNEGWLDRQHLADRLIVQSFSADSMRAVHEQEPAVRTGFLGTPSLARVAEYAGFVDQINPSHTLLTPRYVSAVHRVTGAHGRPLEVLTWTVDDAATARKVAGYGVDGVITNKPDVVRDALGGQ</sequence>
<keyword evidence="4" id="KW-1185">Reference proteome</keyword>
<feature type="chain" id="PRO_5045729761" evidence="1">
    <location>
        <begin position="29"/>
        <end position="292"/>
    </location>
</feature>
<dbReference type="SUPFAM" id="SSF51695">
    <property type="entry name" value="PLC-like phosphodiesterases"/>
    <property type="match status" value="1"/>
</dbReference>
<dbReference type="PANTHER" id="PTHR46211:SF1">
    <property type="entry name" value="GLYCEROPHOSPHODIESTER PHOSPHODIESTERASE, CYTOPLASMIC"/>
    <property type="match status" value="1"/>
</dbReference>
<dbReference type="PANTHER" id="PTHR46211">
    <property type="entry name" value="GLYCEROPHOSPHORYL DIESTER PHOSPHODIESTERASE"/>
    <property type="match status" value="1"/>
</dbReference>
<dbReference type="InterPro" id="IPR030395">
    <property type="entry name" value="GP_PDE_dom"/>
</dbReference>
<name>A0ABV5MTZ7_9ACTN</name>
<reference evidence="3 4" key="1">
    <citation type="submission" date="2024-09" db="EMBL/GenBank/DDBJ databases">
        <authorList>
            <person name="Sun Q."/>
            <person name="Mori K."/>
        </authorList>
    </citation>
    <scope>NUCLEOTIDE SEQUENCE [LARGE SCALE GENOMIC DNA]</scope>
    <source>
        <strain evidence="3 4">JCM 6917</strain>
    </source>
</reference>
<dbReference type="PROSITE" id="PS51704">
    <property type="entry name" value="GP_PDE"/>
    <property type="match status" value="1"/>
</dbReference>
<feature type="domain" description="GP-PDE" evidence="2">
    <location>
        <begin position="36"/>
        <end position="289"/>
    </location>
</feature>
<dbReference type="Pfam" id="PF03009">
    <property type="entry name" value="GDPD"/>
    <property type="match status" value="1"/>
</dbReference>
<proteinExistence type="predicted"/>
<evidence type="ECO:0000259" key="2">
    <source>
        <dbReference type="PROSITE" id="PS51704"/>
    </source>
</evidence>
<accession>A0ABV5MTZ7</accession>
<evidence type="ECO:0000313" key="3">
    <source>
        <dbReference type="EMBL" id="MFB9461472.1"/>
    </source>
</evidence>
<dbReference type="InterPro" id="IPR017946">
    <property type="entry name" value="PLC-like_Pdiesterase_TIM-brl"/>
</dbReference>